<dbReference type="Pfam" id="PF08359">
    <property type="entry name" value="TetR_C_4"/>
    <property type="match status" value="1"/>
</dbReference>
<dbReference type="SUPFAM" id="SSF46689">
    <property type="entry name" value="Homeodomain-like"/>
    <property type="match status" value="1"/>
</dbReference>
<keyword evidence="3" id="KW-1185">Reference proteome</keyword>
<evidence type="ECO:0000313" key="3">
    <source>
        <dbReference type="Proteomes" id="UP000321926"/>
    </source>
</evidence>
<dbReference type="Gene3D" id="1.10.10.60">
    <property type="entry name" value="Homeodomain-like"/>
    <property type="match status" value="1"/>
</dbReference>
<comment type="caution">
    <text evidence="2">The sequence shown here is derived from an EMBL/GenBank/DDBJ whole genome shotgun (WGS) entry which is preliminary data.</text>
</comment>
<evidence type="ECO:0000313" key="2">
    <source>
        <dbReference type="EMBL" id="TXK51311.1"/>
    </source>
</evidence>
<feature type="domain" description="Transcription regulator YsiA C-terminal" evidence="1">
    <location>
        <begin position="69"/>
        <end position="178"/>
    </location>
</feature>
<organism evidence="2 3">
    <name type="scientific">Pontibacter qinzhouensis</name>
    <dbReference type="NCBI Taxonomy" id="2603253"/>
    <lineage>
        <taxon>Bacteria</taxon>
        <taxon>Pseudomonadati</taxon>
        <taxon>Bacteroidota</taxon>
        <taxon>Cytophagia</taxon>
        <taxon>Cytophagales</taxon>
        <taxon>Hymenobacteraceae</taxon>
        <taxon>Pontibacter</taxon>
    </lineage>
</organism>
<accession>A0A5C8KD16</accession>
<name>A0A5C8KD16_9BACT</name>
<dbReference type="SUPFAM" id="SSF48498">
    <property type="entry name" value="Tetracyclin repressor-like, C-terminal domain"/>
    <property type="match status" value="1"/>
</dbReference>
<dbReference type="InterPro" id="IPR009057">
    <property type="entry name" value="Homeodomain-like_sf"/>
</dbReference>
<dbReference type="Gene3D" id="1.10.357.10">
    <property type="entry name" value="Tetracycline Repressor, domain 2"/>
    <property type="match status" value="1"/>
</dbReference>
<proteinExistence type="predicted"/>
<sequence length="203" mass="23909">MTFLETILEEILRIFKRDGIEANTQEDIIKRLDIRHSTFQELFSSKADMVLKVVRFDIKEQERQQARLLANAQDPVEEVMLLLQDGIKNIQQTNPQYVLDLQQHYEEVWLMCLEYLNSNSYHLISEIINRGILQGLFRKDINIELVTRIILAQLNMMLNPQVFPPEKYNLSEVYRSIFLYYLRGICTEPGGKLAEAFFAKHNL</sequence>
<dbReference type="EMBL" id="VRTY01000009">
    <property type="protein sequence ID" value="TXK51311.1"/>
    <property type="molecule type" value="Genomic_DNA"/>
</dbReference>
<dbReference type="InterPro" id="IPR036271">
    <property type="entry name" value="Tet_transcr_reg_TetR-rel_C_sf"/>
</dbReference>
<protein>
    <submittedName>
        <fullName evidence="2">TetR/AcrR family transcriptional regulator</fullName>
    </submittedName>
</protein>
<dbReference type="AlphaFoldDB" id="A0A5C8KD16"/>
<dbReference type="OrthoDB" id="881297at2"/>
<gene>
    <name evidence="2" type="ORF">FVR03_03625</name>
</gene>
<dbReference type="Proteomes" id="UP000321926">
    <property type="component" value="Unassembled WGS sequence"/>
</dbReference>
<reference evidence="2 3" key="1">
    <citation type="submission" date="2019-08" db="EMBL/GenBank/DDBJ databases">
        <authorList>
            <person name="Shi S."/>
        </authorList>
    </citation>
    <scope>NUCLEOTIDE SEQUENCE [LARGE SCALE GENOMIC DNA]</scope>
    <source>
        <strain evidence="2 3">GY10130</strain>
    </source>
</reference>
<dbReference type="InterPro" id="IPR013570">
    <property type="entry name" value="Tscrpt_reg_YsiA_C"/>
</dbReference>
<evidence type="ECO:0000259" key="1">
    <source>
        <dbReference type="Pfam" id="PF08359"/>
    </source>
</evidence>
<dbReference type="RefSeq" id="WP_147920406.1">
    <property type="nucleotide sequence ID" value="NZ_VRTY01000009.1"/>
</dbReference>